<dbReference type="AlphaFoldDB" id="A0A5C6BDV5"/>
<keyword evidence="2" id="KW-1185">Reference proteome</keyword>
<reference evidence="1 2" key="1">
    <citation type="submission" date="2019-02" db="EMBL/GenBank/DDBJ databases">
        <title>Deep-cultivation of Planctomycetes and their phenomic and genomic characterization uncovers novel biology.</title>
        <authorList>
            <person name="Wiegand S."/>
            <person name="Jogler M."/>
            <person name="Boedeker C."/>
            <person name="Pinto D."/>
            <person name="Vollmers J."/>
            <person name="Rivas-Marin E."/>
            <person name="Kohn T."/>
            <person name="Peeters S.H."/>
            <person name="Heuer A."/>
            <person name="Rast P."/>
            <person name="Oberbeckmann S."/>
            <person name="Bunk B."/>
            <person name="Jeske O."/>
            <person name="Meyerdierks A."/>
            <person name="Storesund J.E."/>
            <person name="Kallscheuer N."/>
            <person name="Luecker S."/>
            <person name="Lage O.M."/>
            <person name="Pohl T."/>
            <person name="Merkel B.J."/>
            <person name="Hornburger P."/>
            <person name="Mueller R.-W."/>
            <person name="Bruemmer F."/>
            <person name="Labrenz M."/>
            <person name="Spormann A.M."/>
            <person name="Op Den Camp H."/>
            <person name="Overmann J."/>
            <person name="Amann R."/>
            <person name="Jetten M.S.M."/>
            <person name="Mascher T."/>
            <person name="Medema M.H."/>
            <person name="Devos D.P."/>
            <person name="Kaster A.-K."/>
            <person name="Ovreas L."/>
            <person name="Rohde M."/>
            <person name="Galperin M.Y."/>
            <person name="Jogler C."/>
        </authorList>
    </citation>
    <scope>NUCLEOTIDE SEQUENCE [LARGE SCALE GENOMIC DNA]</scope>
    <source>
        <strain evidence="1 2">CA54</strain>
    </source>
</reference>
<dbReference type="RefSeq" id="WP_146372438.1">
    <property type="nucleotide sequence ID" value="NZ_SJPP01000002.1"/>
</dbReference>
<gene>
    <name evidence="1" type="ORF">CA54_38480</name>
</gene>
<dbReference type="Proteomes" id="UP000320735">
    <property type="component" value="Unassembled WGS sequence"/>
</dbReference>
<protein>
    <recommendedName>
        <fullName evidence="3">Glycosyl hydrolase family 32 N-terminal domain-containing protein</fullName>
    </recommendedName>
</protein>
<evidence type="ECO:0000313" key="1">
    <source>
        <dbReference type="EMBL" id="TWU08614.1"/>
    </source>
</evidence>
<organism evidence="1 2">
    <name type="scientific">Symmachiella macrocystis</name>
    <dbReference type="NCBI Taxonomy" id="2527985"/>
    <lineage>
        <taxon>Bacteria</taxon>
        <taxon>Pseudomonadati</taxon>
        <taxon>Planctomycetota</taxon>
        <taxon>Planctomycetia</taxon>
        <taxon>Planctomycetales</taxon>
        <taxon>Planctomycetaceae</taxon>
        <taxon>Symmachiella</taxon>
    </lineage>
</organism>
<evidence type="ECO:0000313" key="2">
    <source>
        <dbReference type="Proteomes" id="UP000320735"/>
    </source>
</evidence>
<sequence length="439" mass="49523">MPFSDGVWYDPQDKLFKMWYMGGYLLNRCYATSHDGIRWEKPNLDVVPGTNIVSPGVGDTTTVWLDLDEKNSKKRFKIWREEQGKSGWGIFDSADGIHWGVEIARTGPAASPTTFFYNPFRNVWVHSVRSSHPSIGRYRRYWETQDPTVDIDWKHFTRPMVGPKVEKDPMRLPLWICADKCDTSYPGLNFRPELYNLDAVAYESVMLGMFSMLRGPRNGRGHDGRPKIKELVVGFSRDGFHWHRPYREPIIGISKEISAWNAGNIQSAGGCCLVVGDELYIYVSGRRLFAGNHQFCSTGLATIRRDGFASMDAGEAEGVLTTRPIRFKGKYLFVNVAAADELRVEVLDRAGKVIPSFSKDRCRPVVADKTLQAVRWQGVDDLSALTKTNEPVRFRFHLKNGQLYSFWVSPDRSGASHGYVAAGGPGFTSSIDTVGRSEK</sequence>
<proteinExistence type="predicted"/>
<evidence type="ECO:0008006" key="3">
    <source>
        <dbReference type="Google" id="ProtNLM"/>
    </source>
</evidence>
<dbReference type="OrthoDB" id="180690at2"/>
<comment type="caution">
    <text evidence="1">The sequence shown here is derived from an EMBL/GenBank/DDBJ whole genome shotgun (WGS) entry which is preliminary data.</text>
</comment>
<dbReference type="EMBL" id="SJPP01000002">
    <property type="protein sequence ID" value="TWU08614.1"/>
    <property type="molecule type" value="Genomic_DNA"/>
</dbReference>
<accession>A0A5C6BDV5</accession>
<name>A0A5C6BDV5_9PLAN</name>